<evidence type="ECO:0000256" key="1">
    <source>
        <dbReference type="ARBA" id="ARBA00004606"/>
    </source>
</evidence>
<protein>
    <recommendedName>
        <fullName evidence="9">Core-2/I-branching beta-1,6-N-acetylglucosaminyltransferase family protein</fullName>
    </recommendedName>
</protein>
<keyword evidence="6" id="KW-0812">Transmembrane</keyword>
<dbReference type="GO" id="GO:0016020">
    <property type="term" value="C:membrane"/>
    <property type="evidence" value="ECO:0007669"/>
    <property type="project" value="UniProtKB-SubCell"/>
</dbReference>
<organism evidence="7 8">
    <name type="scientific">Kalanchoe fedtschenkoi</name>
    <name type="common">Lavender scallops</name>
    <name type="synonym">South American air plant</name>
    <dbReference type="NCBI Taxonomy" id="63787"/>
    <lineage>
        <taxon>Eukaryota</taxon>
        <taxon>Viridiplantae</taxon>
        <taxon>Streptophyta</taxon>
        <taxon>Embryophyta</taxon>
        <taxon>Tracheophyta</taxon>
        <taxon>Spermatophyta</taxon>
        <taxon>Magnoliopsida</taxon>
        <taxon>eudicotyledons</taxon>
        <taxon>Gunneridae</taxon>
        <taxon>Pentapetalae</taxon>
        <taxon>Saxifragales</taxon>
        <taxon>Crassulaceae</taxon>
        <taxon>Kalanchoe</taxon>
    </lineage>
</organism>
<keyword evidence="8" id="KW-1185">Reference proteome</keyword>
<keyword evidence="3" id="KW-0808">Transferase</keyword>
<evidence type="ECO:0000313" key="8">
    <source>
        <dbReference type="Proteomes" id="UP000594263"/>
    </source>
</evidence>
<dbReference type="InterPro" id="IPR003406">
    <property type="entry name" value="Glyco_trans_14"/>
</dbReference>
<dbReference type="Pfam" id="PF02485">
    <property type="entry name" value="Branch"/>
    <property type="match status" value="1"/>
</dbReference>
<evidence type="ECO:0000256" key="2">
    <source>
        <dbReference type="ARBA" id="ARBA00022676"/>
    </source>
</evidence>
<evidence type="ECO:0000256" key="6">
    <source>
        <dbReference type="SAM" id="Phobius"/>
    </source>
</evidence>
<dbReference type="OMA" id="EEYPFQR"/>
<sequence length="404" mass="46186">MVRGRGEKEEGGGGVLVEKHLGLLKLVKILSVVVVFVAGVVIGLGTTSHINLHFMRQADLYFYADNVSAAVAPSVAGPVNCTLIEANCESVDCLGMDRFVKPPGLKHSLSDRELFWRASMEPRVKRYPFARVPKVAFMFLTRGPLPLLPLWERFFEGQDRNLYTIYVHANPGFDLNVSSSSVFYGRQIPSQNVEWGTATLTDAEKRLLANALLDFSNERFVLLSESCIPVHNFPTVYKYLIHSKHSFADAYDEPTRYGRGRYNRKMFPDIHLRQWRKGSQWFELNRYLAISVISDTKYYEIFKKYCKPACYPDEHYIPTLLNMFYGSQNANRSVTWVDWSLGGPHPATYENVNITEGFIRHIRNNKTLCSYNSEKTSLCYLFARKFAPSALEPLLNLTSIVMRF</sequence>
<dbReference type="Gramene" id="Kaladp0011s0073.1.v1.1">
    <property type="protein sequence ID" value="Kaladp0011s0073.1.v1.1"/>
    <property type="gene ID" value="Kaladp0011s0073.v1.1"/>
</dbReference>
<keyword evidence="5" id="KW-0325">Glycoprotein</keyword>
<keyword evidence="6" id="KW-1133">Transmembrane helix</keyword>
<name>A0A7N0SWG9_KALFE</name>
<comment type="subcellular location">
    <subcellularLocation>
        <location evidence="1">Membrane</location>
        <topology evidence="1">Single-pass type II membrane protein</topology>
    </subcellularLocation>
</comment>
<reference evidence="7" key="1">
    <citation type="submission" date="2021-01" db="UniProtKB">
        <authorList>
            <consortium name="EnsemblPlants"/>
        </authorList>
    </citation>
    <scope>IDENTIFICATION</scope>
</reference>
<evidence type="ECO:0008006" key="9">
    <source>
        <dbReference type="Google" id="ProtNLM"/>
    </source>
</evidence>
<dbReference type="PANTHER" id="PTHR31042:SF3">
    <property type="entry name" value="OS08G0110400 PROTEIN"/>
    <property type="match status" value="1"/>
</dbReference>
<dbReference type="PANTHER" id="PTHR31042">
    <property type="entry name" value="CORE-2/I-BRANCHING BETA-1,6-N-ACETYLGLUCOSAMINYLTRANSFERASE FAMILY PROTEIN-RELATED"/>
    <property type="match status" value="1"/>
</dbReference>
<evidence type="ECO:0000313" key="7">
    <source>
        <dbReference type="EnsemblPlants" id="Kaladp0011s0073.1.v1.1"/>
    </source>
</evidence>
<feature type="transmembrane region" description="Helical" evidence="6">
    <location>
        <begin position="26"/>
        <end position="46"/>
    </location>
</feature>
<evidence type="ECO:0000256" key="3">
    <source>
        <dbReference type="ARBA" id="ARBA00022679"/>
    </source>
</evidence>
<keyword evidence="4 6" id="KW-0472">Membrane</keyword>
<dbReference type="Proteomes" id="UP000594263">
    <property type="component" value="Unplaced"/>
</dbReference>
<dbReference type="InterPro" id="IPR044174">
    <property type="entry name" value="BC10-like"/>
</dbReference>
<evidence type="ECO:0000256" key="4">
    <source>
        <dbReference type="ARBA" id="ARBA00023136"/>
    </source>
</evidence>
<dbReference type="GO" id="GO:0016757">
    <property type="term" value="F:glycosyltransferase activity"/>
    <property type="evidence" value="ECO:0007669"/>
    <property type="project" value="UniProtKB-KW"/>
</dbReference>
<dbReference type="EnsemblPlants" id="Kaladp0011s0073.1.v1.1">
    <property type="protein sequence ID" value="Kaladp0011s0073.1.v1.1"/>
    <property type="gene ID" value="Kaladp0011s0073.v1.1"/>
</dbReference>
<proteinExistence type="predicted"/>
<accession>A0A7N0SWG9</accession>
<evidence type="ECO:0000256" key="5">
    <source>
        <dbReference type="ARBA" id="ARBA00023180"/>
    </source>
</evidence>
<keyword evidence="2" id="KW-0328">Glycosyltransferase</keyword>
<dbReference type="AlphaFoldDB" id="A0A7N0SWG9"/>